<sequence>MPGWSSTEATFAATFDVVEDVRFSVDLSSTDATFAFSFSGETALPENYLGPYEVTPKGSEQELETENKYLSNNIVVREIKRWDVGNTSGGNTVYIGEDA</sequence>
<evidence type="ECO:0000313" key="2">
    <source>
        <dbReference type="EMBL" id="DAG90732.1"/>
    </source>
</evidence>
<organism evidence="2">
    <name type="scientific">Ackermannviridae sp</name>
    <dbReference type="NCBI Taxonomy" id="2831612"/>
    <lineage>
        <taxon>Viruses</taxon>
        <taxon>Duplodnaviria</taxon>
        <taxon>Heunggongvirae</taxon>
        <taxon>Uroviricota</taxon>
        <taxon>Caudoviricetes</taxon>
        <taxon>Pantevenvirales</taxon>
        <taxon>Ackermannviridae</taxon>
    </lineage>
</organism>
<dbReference type="EMBL" id="BK035228">
    <property type="protein sequence ID" value="DAG87122.1"/>
    <property type="molecule type" value="Genomic_DNA"/>
</dbReference>
<name>A0A8S5VL92_9CAUD</name>
<evidence type="ECO:0000313" key="1">
    <source>
        <dbReference type="EMBL" id="DAG87122.1"/>
    </source>
</evidence>
<reference evidence="2" key="1">
    <citation type="journal article" date="2021" name="Proc. Natl. Acad. Sci. U.S.A.">
        <title>A Catalog of Tens of Thousands of Viruses from Human Metagenomes Reveals Hidden Associations with Chronic Diseases.</title>
        <authorList>
            <person name="Tisza M.J."/>
            <person name="Buck C.B."/>
        </authorList>
    </citation>
    <scope>NUCLEOTIDE SEQUENCE</scope>
    <source>
        <strain evidence="2">Ct0Ba24</strain>
        <strain evidence="1">Ct2yr23</strain>
    </source>
</reference>
<protein>
    <submittedName>
        <fullName evidence="2">Uncharacterized protein</fullName>
    </submittedName>
</protein>
<proteinExistence type="predicted"/>
<accession>A0A8S5VL92</accession>
<dbReference type="EMBL" id="BK035277">
    <property type="protein sequence ID" value="DAG90732.1"/>
    <property type="molecule type" value="Genomic_DNA"/>
</dbReference>